<feature type="transmembrane region" description="Helical" evidence="2">
    <location>
        <begin position="234"/>
        <end position="257"/>
    </location>
</feature>
<feature type="transmembrane region" description="Helical" evidence="2">
    <location>
        <begin position="175"/>
        <end position="197"/>
    </location>
</feature>
<dbReference type="GO" id="GO:0016020">
    <property type="term" value="C:membrane"/>
    <property type="evidence" value="ECO:0007669"/>
    <property type="project" value="InterPro"/>
</dbReference>
<dbReference type="Pfam" id="PF00892">
    <property type="entry name" value="EamA"/>
    <property type="match status" value="2"/>
</dbReference>
<feature type="transmembrane region" description="Helical" evidence="2">
    <location>
        <begin position="31"/>
        <end position="49"/>
    </location>
</feature>
<feature type="transmembrane region" description="Helical" evidence="2">
    <location>
        <begin position="209"/>
        <end position="228"/>
    </location>
</feature>
<dbReference type="Proteomes" id="UP000279968">
    <property type="component" value="Unassembled WGS sequence"/>
</dbReference>
<dbReference type="OrthoDB" id="68076at2"/>
<proteinExistence type="inferred from homology"/>
<dbReference type="InterPro" id="IPR037185">
    <property type="entry name" value="EmrE-like"/>
</dbReference>
<dbReference type="AlphaFoldDB" id="A0A3A9ZV36"/>
<keyword evidence="2" id="KW-0472">Membrane</keyword>
<organism evidence="4 5">
    <name type="scientific">Micromonospora costi</name>
    <dbReference type="NCBI Taxonomy" id="1530042"/>
    <lineage>
        <taxon>Bacteria</taxon>
        <taxon>Bacillati</taxon>
        <taxon>Actinomycetota</taxon>
        <taxon>Actinomycetes</taxon>
        <taxon>Micromonosporales</taxon>
        <taxon>Micromonosporaceae</taxon>
        <taxon>Micromonospora</taxon>
    </lineage>
</organism>
<feature type="domain" description="EamA" evidence="3">
    <location>
        <begin position="2"/>
        <end position="132"/>
    </location>
</feature>
<name>A0A3A9ZV36_9ACTN</name>
<keyword evidence="2" id="KW-1133">Transmembrane helix</keyword>
<dbReference type="InterPro" id="IPR000620">
    <property type="entry name" value="EamA_dom"/>
</dbReference>
<keyword evidence="2" id="KW-0812">Transmembrane</keyword>
<evidence type="ECO:0000313" key="4">
    <source>
        <dbReference type="EMBL" id="RKN52011.1"/>
    </source>
</evidence>
<feature type="transmembrane region" description="Helical" evidence="2">
    <location>
        <begin position="100"/>
        <end position="130"/>
    </location>
</feature>
<sequence>MLAVLLALGASLGWGVSDFLGGRTSRSAPLLSVLLVSQATALVVVVALVAARGVGPPDGRYLLWAAAAGAGEAMAIASLYRGLSVGTMSIVAPVAATAPVVPVIGGLLIGQVPGLTQGIGLGLAIVGLVITSCRPRSAGVTARVGPSVRYGLLAALGFGAFFLAMDRASEGDIRWALLGARLTSVVIIATIVVVGVARGRRAAIRRADLPTMALIGVLIVAADSLYALATTRDLVGVVAVVGSLHTVVTMALARIWLHERLARIQQVGVATSLCGVLALAAT</sequence>
<evidence type="ECO:0000259" key="3">
    <source>
        <dbReference type="Pfam" id="PF00892"/>
    </source>
</evidence>
<comment type="similarity">
    <text evidence="1">Belongs to the EamA transporter family.</text>
</comment>
<dbReference type="PANTHER" id="PTHR22911:SF137">
    <property type="entry name" value="SOLUTE CARRIER FAMILY 35 MEMBER G2-RELATED"/>
    <property type="match status" value="1"/>
</dbReference>
<comment type="caution">
    <text evidence="4">The sequence shown here is derived from an EMBL/GenBank/DDBJ whole genome shotgun (WGS) entry which is preliminary data.</text>
</comment>
<gene>
    <name evidence="4" type="ORF">D7193_25880</name>
</gene>
<reference evidence="4 5" key="1">
    <citation type="journal article" date="2015" name="Int. J. Syst. Evol. Microbiol.">
        <title>Micromonospora costi sp. nov., isolated from a leaf of Costus speciosus.</title>
        <authorList>
            <person name="Thawai C."/>
        </authorList>
    </citation>
    <scope>NUCLEOTIDE SEQUENCE [LARGE SCALE GENOMIC DNA]</scope>
    <source>
        <strain evidence="4 5">CS1-12</strain>
    </source>
</reference>
<dbReference type="RefSeq" id="WP_120782243.1">
    <property type="nucleotide sequence ID" value="NZ_JBHLUP010000005.1"/>
</dbReference>
<evidence type="ECO:0000313" key="5">
    <source>
        <dbReference type="Proteomes" id="UP000279968"/>
    </source>
</evidence>
<feature type="domain" description="EamA" evidence="3">
    <location>
        <begin position="150"/>
        <end position="279"/>
    </location>
</feature>
<dbReference type="PANTHER" id="PTHR22911">
    <property type="entry name" value="ACYL-MALONYL CONDENSING ENZYME-RELATED"/>
    <property type="match status" value="1"/>
</dbReference>
<keyword evidence="5" id="KW-1185">Reference proteome</keyword>
<accession>A0A3A9ZV36</accession>
<evidence type="ECO:0000256" key="1">
    <source>
        <dbReference type="ARBA" id="ARBA00007362"/>
    </source>
</evidence>
<feature type="transmembrane region" description="Helical" evidence="2">
    <location>
        <begin position="61"/>
        <end position="80"/>
    </location>
</feature>
<dbReference type="EMBL" id="RBAN01000005">
    <property type="protein sequence ID" value="RKN52011.1"/>
    <property type="molecule type" value="Genomic_DNA"/>
</dbReference>
<dbReference type="SUPFAM" id="SSF103481">
    <property type="entry name" value="Multidrug resistance efflux transporter EmrE"/>
    <property type="match status" value="2"/>
</dbReference>
<evidence type="ECO:0000256" key="2">
    <source>
        <dbReference type="SAM" id="Phobius"/>
    </source>
</evidence>
<protein>
    <recommendedName>
        <fullName evidence="3">EamA domain-containing protein</fullName>
    </recommendedName>
</protein>
<feature type="transmembrane region" description="Helical" evidence="2">
    <location>
        <begin position="150"/>
        <end position="169"/>
    </location>
</feature>